<dbReference type="EMBL" id="NDWU01000015">
    <property type="protein sequence ID" value="PUA31569.1"/>
    <property type="molecule type" value="Genomic_DNA"/>
</dbReference>
<dbReference type="Proteomes" id="UP000244066">
    <property type="component" value="Unassembled WGS sequence"/>
</dbReference>
<evidence type="ECO:0000313" key="1">
    <source>
        <dbReference type="EMBL" id="PUA31569.1"/>
    </source>
</evidence>
<dbReference type="AlphaFoldDB" id="A0A2R7Y2A8"/>
<comment type="caution">
    <text evidence="1">The sequence shown here is derived from an EMBL/GenBank/DDBJ whole genome shotgun (WGS) entry which is preliminary data.</text>
</comment>
<evidence type="ECO:0000313" key="2">
    <source>
        <dbReference type="Proteomes" id="UP000244066"/>
    </source>
</evidence>
<accession>A0A2R7Y2A8</accession>
<protein>
    <submittedName>
        <fullName evidence="1">Uncharacterized protein</fullName>
    </submittedName>
</protein>
<reference evidence="1 2" key="1">
    <citation type="submission" date="2017-04" db="EMBL/GenBank/DDBJ databases">
        <title>Draft Aigarchaeota genome from a New Zealand hot spring.</title>
        <authorList>
            <person name="Reysenbach A.-L."/>
            <person name="Donaho J.A."/>
            <person name="Gerhart J."/>
            <person name="Kelley J.F."/>
            <person name="Kouba K."/>
            <person name="Podar M."/>
            <person name="Stott M."/>
        </authorList>
    </citation>
    <scope>NUCLEOTIDE SEQUENCE [LARGE SCALE GENOMIC DNA]</scope>
    <source>
        <strain evidence="1">NZ13_MG1</strain>
    </source>
</reference>
<proteinExistence type="predicted"/>
<gene>
    <name evidence="1" type="ORF">B9J98_05725</name>
</gene>
<name>A0A2R7Y2A8_9ARCH</name>
<organism evidence="1 2">
    <name type="scientific">Candidatus Terraquivivens tikiterensis</name>
    <dbReference type="NCBI Taxonomy" id="1980982"/>
    <lineage>
        <taxon>Archaea</taxon>
        <taxon>Nitrososphaerota</taxon>
        <taxon>Candidatus Wolframiiraptoraceae</taxon>
        <taxon>Candidatus Terraquivivens</taxon>
    </lineage>
</organism>
<sequence>MVKWTRGLALHITLTKDNWKFSRLSGLLIMKRKKGNQWAYYLAVKMNEKGKKYKHYYLASVPTDIRHYFMGSDADLLQKYAIDDLVRAGFKILEWHPAPRKPPTPRRKLSTKVKRILERLRALR</sequence>